<evidence type="ECO:0000256" key="1">
    <source>
        <dbReference type="ARBA" id="ARBA00010333"/>
    </source>
</evidence>
<organism evidence="6 7">
    <name type="scientific">Buttiauxella warmboldiae</name>
    <dbReference type="NCBI Taxonomy" id="82993"/>
    <lineage>
        <taxon>Bacteria</taxon>
        <taxon>Pseudomonadati</taxon>
        <taxon>Pseudomonadota</taxon>
        <taxon>Gammaproteobacteria</taxon>
        <taxon>Enterobacterales</taxon>
        <taxon>Enterobacteriaceae</taxon>
        <taxon>Buttiauxella</taxon>
    </lineage>
</organism>
<dbReference type="SUPFAM" id="SSF53850">
    <property type="entry name" value="Periplasmic binding protein-like II"/>
    <property type="match status" value="1"/>
</dbReference>
<reference evidence="6 7" key="1">
    <citation type="submission" date="2018-11" db="EMBL/GenBank/DDBJ databases">
        <title>Draft genome sequence of Buttiauxella warmboldiae CCUG 35512.</title>
        <authorList>
            <person name="Salva-Serra F."/>
            <person name="Marathe N."/>
            <person name="Moore E."/>
            <person name="Svensson L."/>
            <person name="Engstrom-Jakobsson H."/>
        </authorList>
    </citation>
    <scope>NUCLEOTIDE SEQUENCE [LARGE SCALE GENOMIC DNA]</scope>
    <source>
        <strain evidence="6 7">CCUG 35512</strain>
    </source>
</reference>
<dbReference type="GO" id="GO:0005576">
    <property type="term" value="C:extracellular region"/>
    <property type="evidence" value="ECO:0007669"/>
    <property type="project" value="TreeGrafter"/>
</dbReference>
<dbReference type="PANTHER" id="PTHR30085">
    <property type="entry name" value="AMINO ACID ABC TRANSPORTER PERMEASE"/>
    <property type="match status" value="1"/>
</dbReference>
<feature type="domain" description="Solute-binding protein family 3/N-terminal" evidence="5">
    <location>
        <begin position="45"/>
        <end position="277"/>
    </location>
</feature>
<dbReference type="SMART" id="SM00062">
    <property type="entry name" value="PBPb"/>
    <property type="match status" value="1"/>
</dbReference>
<feature type="signal peptide" evidence="4">
    <location>
        <begin position="1"/>
        <end position="30"/>
    </location>
</feature>
<dbReference type="Gene3D" id="3.40.190.10">
    <property type="entry name" value="Periplasmic binding protein-like II"/>
    <property type="match status" value="2"/>
</dbReference>
<feature type="chain" id="PRO_5018285227" evidence="4">
    <location>
        <begin position="31"/>
        <end position="286"/>
    </location>
</feature>
<dbReference type="Proteomes" id="UP000268615">
    <property type="component" value="Unassembled WGS sequence"/>
</dbReference>
<keyword evidence="2" id="KW-0813">Transport</keyword>
<dbReference type="InterPro" id="IPR001638">
    <property type="entry name" value="Solute-binding_3/MltF_N"/>
</dbReference>
<evidence type="ECO:0000256" key="3">
    <source>
        <dbReference type="ARBA" id="ARBA00022729"/>
    </source>
</evidence>
<dbReference type="RefSeq" id="WP_124024229.1">
    <property type="nucleotide sequence ID" value="NZ_RPOH01000040.1"/>
</dbReference>
<accession>A0A3N5DFA2</accession>
<proteinExistence type="inferred from homology"/>
<comment type="similarity">
    <text evidence="1">Belongs to the bacterial solute-binding protein 3 family.</text>
</comment>
<dbReference type="EMBL" id="RPOH01000040">
    <property type="protein sequence ID" value="RPH27265.1"/>
    <property type="molecule type" value="Genomic_DNA"/>
</dbReference>
<protein>
    <submittedName>
        <fullName evidence="6">Amino acid ABC transporter substrate-binding protein</fullName>
    </submittedName>
</protein>
<evidence type="ECO:0000259" key="5">
    <source>
        <dbReference type="SMART" id="SM00062"/>
    </source>
</evidence>
<dbReference type="InterPro" id="IPR051455">
    <property type="entry name" value="Bact_solute-bind_prot3"/>
</dbReference>
<keyword evidence="7" id="KW-1185">Reference proteome</keyword>
<dbReference type="Pfam" id="PF00497">
    <property type="entry name" value="SBP_bac_3"/>
    <property type="match status" value="1"/>
</dbReference>
<gene>
    <name evidence="6" type="ORF">EHN07_11240</name>
</gene>
<name>A0A3N5DFA2_9ENTR</name>
<dbReference type="OrthoDB" id="7240770at2"/>
<comment type="caution">
    <text evidence="6">The sequence shown here is derived from an EMBL/GenBank/DDBJ whole genome shotgun (WGS) entry which is preliminary data.</text>
</comment>
<evidence type="ECO:0000313" key="6">
    <source>
        <dbReference type="EMBL" id="RPH27265.1"/>
    </source>
</evidence>
<evidence type="ECO:0000313" key="7">
    <source>
        <dbReference type="Proteomes" id="UP000268615"/>
    </source>
</evidence>
<dbReference type="AlphaFoldDB" id="A0A3N5DFA2"/>
<dbReference type="GO" id="GO:0030288">
    <property type="term" value="C:outer membrane-bounded periplasmic space"/>
    <property type="evidence" value="ECO:0007669"/>
    <property type="project" value="TreeGrafter"/>
</dbReference>
<keyword evidence="3 4" id="KW-0732">Signal</keyword>
<dbReference type="GO" id="GO:0006865">
    <property type="term" value="P:amino acid transport"/>
    <property type="evidence" value="ECO:0007669"/>
    <property type="project" value="TreeGrafter"/>
</dbReference>
<evidence type="ECO:0000256" key="2">
    <source>
        <dbReference type="ARBA" id="ARBA00022448"/>
    </source>
</evidence>
<sequence>MKKSFNQKIKHLLSVLILLPLPIVSQPLAAKPTSHTLDHIKASSTLNIGYRQLKPFSFREADGTVTGYTISLCNIIADDLRLSLGMKKLAIHYIPVTFTDRVSALNSSKIDLDCSVNTIAPERKKSVAFSSDYYVANMRIISLRYNNIHFLNDLQGRTISTPRGSKDLLELNRINREKKLSISFVTSDTTEEAFEMMAKKRTAALLLDDILAYQFINQSEHPEDFTVSHEVVGEKMKYGLMMRKDDPLFVAFVDKTLEQILRSPRHAQIANKWLVQKVMMKSPQNN</sequence>
<dbReference type="CDD" id="cd13688">
    <property type="entry name" value="PBP2_GltI_DEBP"/>
    <property type="match status" value="1"/>
</dbReference>
<dbReference type="PANTHER" id="PTHR30085:SF2">
    <property type="entry name" value="GLUTAMATE_ASPARTATE IMPORT SOLUTE-BINDING PROTEIN"/>
    <property type="match status" value="1"/>
</dbReference>
<evidence type="ECO:0000256" key="4">
    <source>
        <dbReference type="SAM" id="SignalP"/>
    </source>
</evidence>